<sequence length="404" mass="43009">MTKRRVLLSSIAATTAVSGCLRTEFGDSNGTSPDSNQETSSPEGQSLSGQAIDWSQYGYNAANTAYVQERVGPTQIGNTQNGTVDVNDSFAIYDGLLIGGGNQYELPIELPNGSEIARRANHSMAVDNMIYLSGSREDGVTGWVGAFELDGGEIWNKDLEPIDDDRSFPMGSPAIADNTLYQATGDGILRAIDVDSGEPRWQYDLGGQKQLTPAIVDGVTYATGSETVAINQSGDVEWTRSFELQSSPVVEGERLYAVGNVGSFAADDSEPSGVMGLYSLDTQTGSIEWATELGGLNYEGLRNIAVDDSAVYVNTNTSLAAVEKSTGDIQFQSELDNSGEVIVTTDRIYTVGKSSSAGSITAHLKDSGEELWTEVISSPIMTEPVVSNNRLYVGAGNGLHVFIE</sequence>
<dbReference type="EMBL" id="QKNY01000004">
    <property type="protein sequence ID" value="RJX44428.1"/>
    <property type="molecule type" value="Genomic_DNA"/>
</dbReference>
<dbReference type="OrthoDB" id="136681at2157"/>
<feature type="domain" description="Pyrrolo-quinoline quinone repeat" evidence="2">
    <location>
        <begin position="318"/>
        <end position="398"/>
    </location>
</feature>
<reference evidence="3 4" key="1">
    <citation type="submission" date="2018-06" db="EMBL/GenBank/DDBJ databases">
        <title>Halonotius sp. F13-13 a new haloarchaeeon isolated from a solar saltern from Isla Cristina, Huelva, Spain.</title>
        <authorList>
            <person name="Duran-Viseras A."/>
            <person name="Sanchez-Porro C."/>
            <person name="Ventosa A."/>
        </authorList>
    </citation>
    <scope>NUCLEOTIDE SEQUENCE [LARGE SCALE GENOMIC DNA]</scope>
    <source>
        <strain evidence="3 4">F13-13</strain>
    </source>
</reference>
<accession>A0A3A6PS01</accession>
<dbReference type="Gene3D" id="2.130.10.10">
    <property type="entry name" value="YVTN repeat-like/Quinoprotein amine dehydrogenase"/>
    <property type="match status" value="1"/>
</dbReference>
<protein>
    <recommendedName>
        <fullName evidence="2">Pyrrolo-quinoline quinone repeat domain-containing protein</fullName>
    </recommendedName>
</protein>
<evidence type="ECO:0000313" key="4">
    <source>
        <dbReference type="Proteomes" id="UP000276588"/>
    </source>
</evidence>
<dbReference type="SMART" id="SM00564">
    <property type="entry name" value="PQQ"/>
    <property type="match status" value="2"/>
</dbReference>
<name>A0A3A6PS01_9EURY</name>
<feature type="domain" description="Pyrrolo-quinoline quinone repeat" evidence="2">
    <location>
        <begin position="142"/>
        <end position="259"/>
    </location>
</feature>
<dbReference type="Proteomes" id="UP000276588">
    <property type="component" value="Unassembled WGS sequence"/>
</dbReference>
<evidence type="ECO:0000313" key="3">
    <source>
        <dbReference type="EMBL" id="RJX44428.1"/>
    </source>
</evidence>
<feature type="compositionally biased region" description="Polar residues" evidence="1">
    <location>
        <begin position="26"/>
        <end position="48"/>
    </location>
</feature>
<proteinExistence type="predicted"/>
<comment type="caution">
    <text evidence="3">The sequence shown here is derived from an EMBL/GenBank/DDBJ whole genome shotgun (WGS) entry which is preliminary data.</text>
</comment>
<evidence type="ECO:0000256" key="1">
    <source>
        <dbReference type="SAM" id="MobiDB-lite"/>
    </source>
</evidence>
<evidence type="ECO:0000259" key="2">
    <source>
        <dbReference type="Pfam" id="PF13360"/>
    </source>
</evidence>
<dbReference type="PANTHER" id="PTHR34512:SF30">
    <property type="entry name" value="OUTER MEMBRANE PROTEIN ASSEMBLY FACTOR BAMB"/>
    <property type="match status" value="1"/>
</dbReference>
<dbReference type="RefSeq" id="WP_120100907.1">
    <property type="nucleotide sequence ID" value="NZ_QKNY01000004.1"/>
</dbReference>
<dbReference type="SUPFAM" id="SSF50998">
    <property type="entry name" value="Quinoprotein alcohol dehydrogenase-like"/>
    <property type="match status" value="1"/>
</dbReference>
<dbReference type="InterPro" id="IPR002372">
    <property type="entry name" value="PQQ_rpt_dom"/>
</dbReference>
<keyword evidence="4" id="KW-1185">Reference proteome</keyword>
<organism evidence="3 4">
    <name type="scientific">Halonotius aquaticus</name>
    <dbReference type="NCBI Taxonomy" id="2216978"/>
    <lineage>
        <taxon>Archaea</taxon>
        <taxon>Methanobacteriati</taxon>
        <taxon>Methanobacteriota</taxon>
        <taxon>Stenosarchaea group</taxon>
        <taxon>Halobacteria</taxon>
        <taxon>Halobacteriales</taxon>
        <taxon>Haloferacaceae</taxon>
        <taxon>Halonotius</taxon>
    </lineage>
</organism>
<dbReference type="InterPro" id="IPR018391">
    <property type="entry name" value="PQQ_b-propeller_rpt"/>
</dbReference>
<dbReference type="AlphaFoldDB" id="A0A3A6PS01"/>
<feature type="region of interest" description="Disordered" evidence="1">
    <location>
        <begin position="24"/>
        <end position="48"/>
    </location>
</feature>
<dbReference type="PANTHER" id="PTHR34512">
    <property type="entry name" value="CELL SURFACE PROTEIN"/>
    <property type="match status" value="1"/>
</dbReference>
<dbReference type="InterPro" id="IPR011047">
    <property type="entry name" value="Quinoprotein_ADH-like_sf"/>
</dbReference>
<dbReference type="Pfam" id="PF13360">
    <property type="entry name" value="PQQ_2"/>
    <property type="match status" value="2"/>
</dbReference>
<dbReference type="InterPro" id="IPR015943">
    <property type="entry name" value="WD40/YVTN_repeat-like_dom_sf"/>
</dbReference>
<gene>
    <name evidence="3" type="ORF">DM826_02075</name>
</gene>
<dbReference type="PROSITE" id="PS51257">
    <property type="entry name" value="PROKAR_LIPOPROTEIN"/>
    <property type="match status" value="1"/>
</dbReference>